<name>W3XPF7_PESFW</name>
<dbReference type="RefSeq" id="XP_007828454.1">
    <property type="nucleotide sequence ID" value="XM_007830263.1"/>
</dbReference>
<dbReference type="GeneID" id="19266695"/>
<accession>W3XPF7</accession>
<keyword evidence="2" id="KW-1185">Reference proteome</keyword>
<dbReference type="HOGENOM" id="CLU_2904909_0_0_1"/>
<dbReference type="InParanoid" id="W3XPF7"/>
<dbReference type="EMBL" id="KI912109">
    <property type="protein sequence ID" value="ETS87854.1"/>
    <property type="molecule type" value="Genomic_DNA"/>
</dbReference>
<evidence type="ECO:0000313" key="2">
    <source>
        <dbReference type="Proteomes" id="UP000030651"/>
    </source>
</evidence>
<dbReference type="Proteomes" id="UP000030651">
    <property type="component" value="Unassembled WGS sequence"/>
</dbReference>
<dbReference type="AlphaFoldDB" id="W3XPF7"/>
<organism evidence="1 2">
    <name type="scientific">Pestalotiopsis fici (strain W106-1 / CGMCC3.15140)</name>
    <dbReference type="NCBI Taxonomy" id="1229662"/>
    <lineage>
        <taxon>Eukaryota</taxon>
        <taxon>Fungi</taxon>
        <taxon>Dikarya</taxon>
        <taxon>Ascomycota</taxon>
        <taxon>Pezizomycotina</taxon>
        <taxon>Sordariomycetes</taxon>
        <taxon>Xylariomycetidae</taxon>
        <taxon>Amphisphaeriales</taxon>
        <taxon>Sporocadaceae</taxon>
        <taxon>Pestalotiopsis</taxon>
    </lineage>
</organism>
<reference evidence="2" key="1">
    <citation type="journal article" date="2015" name="BMC Genomics">
        <title>Genomic and transcriptomic analysis of the endophytic fungus Pestalotiopsis fici reveals its lifestyle and high potential for synthesis of natural products.</title>
        <authorList>
            <person name="Wang X."/>
            <person name="Zhang X."/>
            <person name="Liu L."/>
            <person name="Xiang M."/>
            <person name="Wang W."/>
            <person name="Sun X."/>
            <person name="Che Y."/>
            <person name="Guo L."/>
            <person name="Liu G."/>
            <person name="Guo L."/>
            <person name="Wang C."/>
            <person name="Yin W.B."/>
            <person name="Stadler M."/>
            <person name="Zhang X."/>
            <person name="Liu X."/>
        </authorList>
    </citation>
    <scope>NUCLEOTIDE SEQUENCE [LARGE SCALE GENOMIC DNA]</scope>
    <source>
        <strain evidence="2">W106-1 / CGMCC3.15140</strain>
    </source>
</reference>
<gene>
    <name evidence="1" type="ORF">PFICI_01682</name>
</gene>
<proteinExistence type="predicted"/>
<evidence type="ECO:0000313" key="1">
    <source>
        <dbReference type="EMBL" id="ETS87854.1"/>
    </source>
</evidence>
<sequence length="62" mass="7245">MRNRLVAYGRPPLDLSQEEQRDAFLSSLKNWMTSMAGNEDNTKFGYPDIEWAQIESFSHLDH</sequence>
<protein>
    <submittedName>
        <fullName evidence="1">Uncharacterized protein</fullName>
    </submittedName>
</protein>
<dbReference type="KEGG" id="pfy:PFICI_01682"/>